<feature type="domain" description="NYN" evidence="2">
    <location>
        <begin position="7"/>
        <end position="149"/>
    </location>
</feature>
<dbReference type="PANTHER" id="PTHR14379:SF3">
    <property type="entry name" value="MEIOSIS REGULATOR AND MRNA STABILITY FACTOR 1"/>
    <property type="match status" value="1"/>
</dbReference>
<feature type="region of interest" description="Disordered" evidence="1">
    <location>
        <begin position="161"/>
        <end position="192"/>
    </location>
</feature>
<keyword evidence="4" id="KW-1185">Reference proteome</keyword>
<dbReference type="PANTHER" id="PTHR14379">
    <property type="entry name" value="LIMKAIN B LKAP"/>
    <property type="match status" value="1"/>
</dbReference>
<protein>
    <recommendedName>
        <fullName evidence="2">NYN domain-containing protein</fullName>
    </recommendedName>
</protein>
<evidence type="ECO:0000313" key="4">
    <source>
        <dbReference type="Proteomes" id="UP001497453"/>
    </source>
</evidence>
<dbReference type="EMBL" id="OZ037946">
    <property type="protein sequence ID" value="CAL1704073.1"/>
    <property type="molecule type" value="Genomic_DNA"/>
</dbReference>
<evidence type="ECO:0000259" key="2">
    <source>
        <dbReference type="Pfam" id="PF01936"/>
    </source>
</evidence>
<dbReference type="InterPro" id="IPR021139">
    <property type="entry name" value="NYN"/>
</dbReference>
<dbReference type="Proteomes" id="UP001497453">
    <property type="component" value="Chromosome 3"/>
</dbReference>
<proteinExistence type="predicted"/>
<reference evidence="4" key="1">
    <citation type="submission" date="2024-04" db="EMBL/GenBank/DDBJ databases">
        <authorList>
            <person name="Shaw F."/>
            <person name="Minotto A."/>
        </authorList>
    </citation>
    <scope>NUCLEOTIDE SEQUENCE [LARGE SCALE GENOMIC DNA]</scope>
</reference>
<dbReference type="Pfam" id="PF01936">
    <property type="entry name" value="NYN"/>
    <property type="match status" value="1"/>
</dbReference>
<feature type="region of interest" description="Disordered" evidence="1">
    <location>
        <begin position="226"/>
        <end position="281"/>
    </location>
</feature>
<feature type="compositionally biased region" description="Low complexity" evidence="1">
    <location>
        <begin position="230"/>
        <end position="241"/>
    </location>
</feature>
<feature type="compositionally biased region" description="Polar residues" evidence="1">
    <location>
        <begin position="256"/>
        <end position="272"/>
    </location>
</feature>
<feature type="region of interest" description="Disordered" evidence="1">
    <location>
        <begin position="305"/>
        <end position="328"/>
    </location>
</feature>
<dbReference type="Gene3D" id="3.40.50.1010">
    <property type="entry name" value="5'-nuclease"/>
    <property type="match status" value="1"/>
</dbReference>
<name>A0ABP1D876_9APHY</name>
<organism evidence="3 4">
    <name type="scientific">Somion occarium</name>
    <dbReference type="NCBI Taxonomy" id="3059160"/>
    <lineage>
        <taxon>Eukaryota</taxon>
        <taxon>Fungi</taxon>
        <taxon>Dikarya</taxon>
        <taxon>Basidiomycota</taxon>
        <taxon>Agaricomycotina</taxon>
        <taxon>Agaricomycetes</taxon>
        <taxon>Polyporales</taxon>
        <taxon>Cerrenaceae</taxon>
        <taxon>Somion</taxon>
    </lineage>
</organism>
<gene>
    <name evidence="3" type="ORF">GFSPODELE1_LOCUS4834</name>
</gene>
<feature type="compositionally biased region" description="Polar residues" evidence="1">
    <location>
        <begin position="164"/>
        <end position="176"/>
    </location>
</feature>
<dbReference type="CDD" id="cd10910">
    <property type="entry name" value="PIN_limkain_b1_N_like"/>
    <property type="match status" value="1"/>
</dbReference>
<dbReference type="InterPro" id="IPR024768">
    <property type="entry name" value="Marf1"/>
</dbReference>
<evidence type="ECO:0000256" key="1">
    <source>
        <dbReference type="SAM" id="MobiDB-lite"/>
    </source>
</evidence>
<evidence type="ECO:0000313" key="3">
    <source>
        <dbReference type="EMBL" id="CAL1704073.1"/>
    </source>
</evidence>
<accession>A0ABP1D876</accession>
<sequence>MADHEHVAIFWDYENCAPQSGAPGYAIVNNIRQIAHKYGSVKLFKAYLELSELSSSKSMAFRSELQQCGVSLTDCPHNGRKDVADKMMIVDMLAYAIDTPAPATVVLISGDRDFVYAVSVLRLRRYRVVVVAPPTAHISLISQASEVLDWDYEVLEKPRREARPTSNDFSRYSSQRVLEGDSTRVPSTPTTAIFSSPRLRRRELIYTPGASTSKDYSAILPVRTAETQNTTLTEPPTLSSSRESKHTPVPDILNAEYTSTPQVPSAPSTATNALGDKPQSPWSRHKLLSPLGSSAFETTVVSPTARSVATNHGRRESHDGTSGEFAVRSSSITPKGTTIDTLPRTTFLGELRTLPQRSSHSLPSPEKSPDLQVERLARPATADPMLKATEGSPVLMRNAQGPSTFVEEPLAIRQPISEAPLDQILVERHSTGIQTKTPRVPVQNLQSTSSTAGHFPSERHVMTLPTRAEVQRTPLPQIPAPFTLLVAVLDRLRIEGQNRPLRSHVSIALMHRNPRVYEQAGVVKFKQYSEIAQELGLIELGGLQGGAWISLRPQWHGSGLLLDA</sequence>